<comment type="caution">
    <text evidence="2">The sequence shown here is derived from an EMBL/GenBank/DDBJ whole genome shotgun (WGS) entry which is preliminary data.</text>
</comment>
<proteinExistence type="predicted"/>
<feature type="transmembrane region" description="Helical" evidence="1">
    <location>
        <begin position="21"/>
        <end position="46"/>
    </location>
</feature>
<accession>A0A2T0AYM5</accession>
<protein>
    <submittedName>
        <fullName evidence="2">Sporulation membrane protein YtrH</fullName>
    </submittedName>
</protein>
<dbReference type="EMBL" id="PVXM01000002">
    <property type="protein sequence ID" value="PRR76006.1"/>
    <property type="molecule type" value="Genomic_DNA"/>
</dbReference>
<keyword evidence="3" id="KW-1185">Reference proteome</keyword>
<evidence type="ECO:0000256" key="1">
    <source>
        <dbReference type="SAM" id="Phobius"/>
    </source>
</evidence>
<feature type="transmembrane region" description="Helical" evidence="1">
    <location>
        <begin position="61"/>
        <end position="80"/>
    </location>
</feature>
<dbReference type="Proteomes" id="UP000238415">
    <property type="component" value="Unassembled WGS sequence"/>
</dbReference>
<evidence type="ECO:0000313" key="3">
    <source>
        <dbReference type="Proteomes" id="UP000238415"/>
    </source>
</evidence>
<keyword evidence="1" id="KW-1133">Transmembrane helix</keyword>
<name>A0A2T0AYM5_9FIRM</name>
<keyword evidence="1" id="KW-0812">Transmembrane</keyword>
<feature type="transmembrane region" description="Helical" evidence="1">
    <location>
        <begin position="92"/>
        <end position="113"/>
    </location>
</feature>
<gene>
    <name evidence="2" type="primary">ytrH</name>
    <name evidence="2" type="ORF">MOHU_01020</name>
</gene>
<dbReference type="InterPro" id="IPR025689">
    <property type="entry name" value="Spore_YtrH"/>
</dbReference>
<dbReference type="AlphaFoldDB" id="A0A2T0AYM5"/>
<evidence type="ECO:0000313" key="2">
    <source>
        <dbReference type="EMBL" id="PRR76006.1"/>
    </source>
</evidence>
<sequence>MGLNRKKGGGIIPVDDFFSRLLLIFFTALGVVLGAALIGSLAAVLVGQPPLRTMTRLALEIKIWAIAAAMGGTFSAIEILGQGLLEGQFRVLVKQVLFIIAAFIGAQIGYWLIHNLAGGK</sequence>
<dbReference type="Pfam" id="PF14034">
    <property type="entry name" value="Spore_YtrH"/>
    <property type="match status" value="1"/>
</dbReference>
<keyword evidence="1" id="KW-0472">Membrane</keyword>
<organism evidence="2 3">
    <name type="scientific">Neomoorella humiferrea</name>
    <dbReference type="NCBI Taxonomy" id="676965"/>
    <lineage>
        <taxon>Bacteria</taxon>
        <taxon>Bacillati</taxon>
        <taxon>Bacillota</taxon>
        <taxon>Clostridia</taxon>
        <taxon>Neomoorellales</taxon>
        <taxon>Neomoorellaceae</taxon>
        <taxon>Neomoorella</taxon>
    </lineage>
</organism>
<reference evidence="2 3" key="1">
    <citation type="submission" date="2018-03" db="EMBL/GenBank/DDBJ databases">
        <title>Genome sequence of Moorella humiferrea DSM 23265.</title>
        <authorList>
            <person name="Poehlein A."/>
            <person name="Daniel R."/>
        </authorList>
    </citation>
    <scope>NUCLEOTIDE SEQUENCE [LARGE SCALE GENOMIC DNA]</scope>
    <source>
        <strain evidence="2 3">DSM 23265</strain>
    </source>
</reference>